<keyword evidence="1" id="KW-0812">Transmembrane</keyword>
<keyword evidence="1" id="KW-0472">Membrane</keyword>
<accession>J9GCP5</accession>
<protein>
    <submittedName>
        <fullName evidence="2">Uncharacterized protein</fullName>
    </submittedName>
</protein>
<keyword evidence="1" id="KW-1133">Transmembrane helix</keyword>
<evidence type="ECO:0000313" key="2">
    <source>
        <dbReference type="EMBL" id="EJW97164.1"/>
    </source>
</evidence>
<gene>
    <name evidence="2" type="ORF">EVA_14729</name>
</gene>
<evidence type="ECO:0000256" key="1">
    <source>
        <dbReference type="SAM" id="Phobius"/>
    </source>
</evidence>
<dbReference type="AlphaFoldDB" id="J9GCP5"/>
<comment type="caution">
    <text evidence="2">The sequence shown here is derived from an EMBL/GenBank/DDBJ whole genome shotgun (WGS) entry which is preliminary data.</text>
</comment>
<feature type="transmembrane region" description="Helical" evidence="1">
    <location>
        <begin position="20"/>
        <end position="39"/>
    </location>
</feature>
<proteinExistence type="predicted"/>
<sequence>MKIIIYYNFWNRRKRFYKMICQLNFMFSNFIKSYGIYIINTCSET</sequence>
<reference evidence="2" key="1">
    <citation type="journal article" date="2012" name="PLoS ONE">
        <title>Gene sets for utilization of primary and secondary nutrition supplies in the distal gut of endangered iberian lynx.</title>
        <authorList>
            <person name="Alcaide M."/>
            <person name="Messina E."/>
            <person name="Richter M."/>
            <person name="Bargiela R."/>
            <person name="Peplies J."/>
            <person name="Huws S.A."/>
            <person name="Newbold C.J."/>
            <person name="Golyshin P.N."/>
            <person name="Simon M.A."/>
            <person name="Lopez G."/>
            <person name="Yakimov M.M."/>
            <person name="Ferrer M."/>
        </authorList>
    </citation>
    <scope>NUCLEOTIDE SEQUENCE</scope>
</reference>
<organism evidence="2">
    <name type="scientific">gut metagenome</name>
    <dbReference type="NCBI Taxonomy" id="749906"/>
    <lineage>
        <taxon>unclassified sequences</taxon>
        <taxon>metagenomes</taxon>
        <taxon>organismal metagenomes</taxon>
    </lineage>
</organism>
<name>J9GCP5_9ZZZZ</name>
<dbReference type="EMBL" id="AMCI01004908">
    <property type="protein sequence ID" value="EJW97164.1"/>
    <property type="molecule type" value="Genomic_DNA"/>
</dbReference>